<feature type="region of interest" description="Disordered" evidence="9">
    <location>
        <begin position="220"/>
        <end position="249"/>
    </location>
</feature>
<feature type="transmembrane region" description="Helical" evidence="10">
    <location>
        <begin position="168"/>
        <end position="190"/>
    </location>
</feature>
<evidence type="ECO:0000256" key="3">
    <source>
        <dbReference type="ARBA" id="ARBA00022475"/>
    </source>
</evidence>
<dbReference type="GO" id="GO:0017038">
    <property type="term" value="P:protein import"/>
    <property type="evidence" value="ECO:0007669"/>
    <property type="project" value="TreeGrafter"/>
</dbReference>
<keyword evidence="5 8" id="KW-0653">Protein transport</keyword>
<evidence type="ECO:0000256" key="4">
    <source>
        <dbReference type="ARBA" id="ARBA00022692"/>
    </source>
</evidence>
<evidence type="ECO:0000259" key="11">
    <source>
        <dbReference type="Pfam" id="PF01618"/>
    </source>
</evidence>
<proteinExistence type="inferred from homology"/>
<keyword evidence="2 8" id="KW-0813">Transport</keyword>
<feature type="domain" description="MotA/TolQ/ExbB proton channel" evidence="11">
    <location>
        <begin position="99"/>
        <end position="205"/>
    </location>
</feature>
<feature type="transmembrane region" description="Helical" evidence="10">
    <location>
        <begin position="126"/>
        <end position="148"/>
    </location>
</feature>
<accession>A0A8J2FRH0</accession>
<gene>
    <name evidence="12" type="ORF">MPNT_10031</name>
</gene>
<evidence type="ECO:0000256" key="2">
    <source>
        <dbReference type="ARBA" id="ARBA00022448"/>
    </source>
</evidence>
<comment type="caution">
    <text evidence="12">The sequence shown here is derived from an EMBL/GenBank/DDBJ whole genome shotgun (WGS) entry which is preliminary data.</text>
</comment>
<dbReference type="PANTHER" id="PTHR30625:SF15">
    <property type="entry name" value="BIOPOLYMER TRANSPORT PROTEIN EXBB"/>
    <property type="match status" value="1"/>
</dbReference>
<keyword evidence="6 10" id="KW-1133">Transmembrane helix</keyword>
<evidence type="ECO:0000256" key="10">
    <source>
        <dbReference type="SAM" id="Phobius"/>
    </source>
</evidence>
<keyword evidence="13" id="KW-1185">Reference proteome</keyword>
<evidence type="ECO:0000256" key="6">
    <source>
        <dbReference type="ARBA" id="ARBA00022989"/>
    </source>
</evidence>
<evidence type="ECO:0000256" key="5">
    <source>
        <dbReference type="ARBA" id="ARBA00022927"/>
    </source>
</evidence>
<organism evidence="12 13">
    <name type="scientific">Candidatus Methylacidithermus pantelleriae</name>
    <dbReference type="NCBI Taxonomy" id="2744239"/>
    <lineage>
        <taxon>Bacteria</taxon>
        <taxon>Pseudomonadati</taxon>
        <taxon>Verrucomicrobiota</taxon>
        <taxon>Methylacidiphilae</taxon>
        <taxon>Methylacidiphilales</taxon>
        <taxon>Methylacidiphilaceae</taxon>
        <taxon>Candidatus Methylacidithermus</taxon>
    </lineage>
</organism>
<dbReference type="Proteomes" id="UP000663859">
    <property type="component" value="Unassembled WGS sequence"/>
</dbReference>
<protein>
    <recommendedName>
        <fullName evidence="11">MotA/TolQ/ExbB proton channel domain-containing protein</fullName>
    </recommendedName>
</protein>
<evidence type="ECO:0000256" key="1">
    <source>
        <dbReference type="ARBA" id="ARBA00004651"/>
    </source>
</evidence>
<dbReference type="PANTHER" id="PTHR30625">
    <property type="entry name" value="PROTEIN TOLQ"/>
    <property type="match status" value="1"/>
</dbReference>
<name>A0A8J2FRH0_9BACT</name>
<evidence type="ECO:0000313" key="12">
    <source>
        <dbReference type="EMBL" id="CAF0688860.1"/>
    </source>
</evidence>
<keyword evidence="7 10" id="KW-0472">Membrane</keyword>
<dbReference type="InterPro" id="IPR002898">
    <property type="entry name" value="MotA_ExbB_proton_chnl"/>
</dbReference>
<feature type="transmembrane region" description="Helical" evidence="10">
    <location>
        <begin position="28"/>
        <end position="49"/>
    </location>
</feature>
<evidence type="ECO:0000256" key="7">
    <source>
        <dbReference type="ARBA" id="ARBA00023136"/>
    </source>
</evidence>
<dbReference type="InterPro" id="IPR050790">
    <property type="entry name" value="ExbB/TolQ_transport"/>
</dbReference>
<dbReference type="EMBL" id="CAJNOB010000001">
    <property type="protein sequence ID" value="CAF0688860.1"/>
    <property type="molecule type" value="Genomic_DNA"/>
</dbReference>
<dbReference type="GO" id="GO:0005886">
    <property type="term" value="C:plasma membrane"/>
    <property type="evidence" value="ECO:0007669"/>
    <property type="project" value="UniProtKB-SubCell"/>
</dbReference>
<evidence type="ECO:0000256" key="9">
    <source>
        <dbReference type="SAM" id="MobiDB-lite"/>
    </source>
</evidence>
<sequence length="249" mass="27089">MNVATMISLGSSSHSLGLSEALAKGGPIIWPILGCSVITFGVLLERWVYYRRCELNVPEFLTGILALVRRGRYEEAIARCEETWGPVPELVRKAIVFRSLPPAELREVLRETALTWLPALEARLPIVATIATITPLLGFLGTVFAMMQTFSGLSQSLPALSIQEIAEGIWAALVSTGFGLAVAILSWLAYHLLCYRVYRMIDDLEHAIVEITHALVLGQTTTPSPSPTPPDSGRVASPIIHDGGVDRSD</sequence>
<dbReference type="Pfam" id="PF01618">
    <property type="entry name" value="MotA_ExbB"/>
    <property type="match status" value="1"/>
</dbReference>
<comment type="subcellular location">
    <subcellularLocation>
        <location evidence="1">Cell membrane</location>
        <topology evidence="1">Multi-pass membrane protein</topology>
    </subcellularLocation>
    <subcellularLocation>
        <location evidence="8">Membrane</location>
        <topology evidence="8">Multi-pass membrane protein</topology>
    </subcellularLocation>
</comment>
<comment type="similarity">
    <text evidence="8">Belongs to the exbB/tolQ family.</text>
</comment>
<dbReference type="RefSeq" id="WP_214096163.1">
    <property type="nucleotide sequence ID" value="NZ_CAJNOB010000001.1"/>
</dbReference>
<keyword evidence="4 10" id="KW-0812">Transmembrane</keyword>
<reference evidence="12" key="1">
    <citation type="submission" date="2021-02" db="EMBL/GenBank/DDBJ databases">
        <authorList>
            <person name="Cremers G."/>
            <person name="Picone N."/>
        </authorList>
    </citation>
    <scope>NUCLEOTIDE SEQUENCE</scope>
    <source>
        <strain evidence="12">PQ17</strain>
    </source>
</reference>
<dbReference type="AlphaFoldDB" id="A0A8J2FRH0"/>
<evidence type="ECO:0000313" key="13">
    <source>
        <dbReference type="Proteomes" id="UP000663859"/>
    </source>
</evidence>
<evidence type="ECO:0000256" key="8">
    <source>
        <dbReference type="RuleBase" id="RU004057"/>
    </source>
</evidence>
<keyword evidence="3" id="KW-1003">Cell membrane</keyword>